<proteinExistence type="predicted"/>
<name>A0A0C9Z479_9AGAM</name>
<dbReference type="EMBL" id="KN833722">
    <property type="protein sequence ID" value="KIK23896.1"/>
    <property type="molecule type" value="Genomic_DNA"/>
</dbReference>
<sequence length="162" mass="17317">MTQLGGLSPRFFWGADDWAIPAEHVFSKPSHQIFLSCRLERFSATFRLFVVVLLLDNECIQSWEATFRVSIAPEHFLFGLTTWRAKAKKAGATERNECDCAKSPTNIINPVAAAALLGTGGPEHRGAEDGLARGQGGGKATGVPEVLPAALATGEGALMSAY</sequence>
<accession>A0A0C9Z479</accession>
<reference evidence="1 2" key="1">
    <citation type="submission" date="2014-04" db="EMBL/GenBank/DDBJ databases">
        <authorList>
            <consortium name="DOE Joint Genome Institute"/>
            <person name="Kuo A."/>
            <person name="Kohler A."/>
            <person name="Costa M.D."/>
            <person name="Nagy L.G."/>
            <person name="Floudas D."/>
            <person name="Copeland A."/>
            <person name="Barry K.W."/>
            <person name="Cichocki N."/>
            <person name="Veneault-Fourrey C."/>
            <person name="LaButti K."/>
            <person name="Lindquist E.A."/>
            <person name="Lipzen A."/>
            <person name="Lundell T."/>
            <person name="Morin E."/>
            <person name="Murat C."/>
            <person name="Sun H."/>
            <person name="Tunlid A."/>
            <person name="Henrissat B."/>
            <person name="Grigoriev I.V."/>
            <person name="Hibbett D.S."/>
            <person name="Martin F."/>
            <person name="Nordberg H.P."/>
            <person name="Cantor M.N."/>
            <person name="Hua S.X."/>
        </authorList>
    </citation>
    <scope>NUCLEOTIDE SEQUENCE [LARGE SCALE GENOMIC DNA]</scope>
    <source>
        <strain evidence="1 2">441</strain>
    </source>
</reference>
<organism evidence="1 2">
    <name type="scientific">Pisolithus microcarpus 441</name>
    <dbReference type="NCBI Taxonomy" id="765257"/>
    <lineage>
        <taxon>Eukaryota</taxon>
        <taxon>Fungi</taxon>
        <taxon>Dikarya</taxon>
        <taxon>Basidiomycota</taxon>
        <taxon>Agaricomycotina</taxon>
        <taxon>Agaricomycetes</taxon>
        <taxon>Agaricomycetidae</taxon>
        <taxon>Boletales</taxon>
        <taxon>Sclerodermatineae</taxon>
        <taxon>Pisolithaceae</taxon>
        <taxon>Pisolithus</taxon>
    </lineage>
</organism>
<evidence type="ECO:0000313" key="1">
    <source>
        <dbReference type="EMBL" id="KIK23896.1"/>
    </source>
</evidence>
<keyword evidence="2" id="KW-1185">Reference proteome</keyword>
<dbReference type="Proteomes" id="UP000054018">
    <property type="component" value="Unassembled WGS sequence"/>
</dbReference>
<reference evidence="2" key="2">
    <citation type="submission" date="2015-01" db="EMBL/GenBank/DDBJ databases">
        <title>Evolutionary Origins and Diversification of the Mycorrhizal Mutualists.</title>
        <authorList>
            <consortium name="DOE Joint Genome Institute"/>
            <consortium name="Mycorrhizal Genomics Consortium"/>
            <person name="Kohler A."/>
            <person name="Kuo A."/>
            <person name="Nagy L.G."/>
            <person name="Floudas D."/>
            <person name="Copeland A."/>
            <person name="Barry K.W."/>
            <person name="Cichocki N."/>
            <person name="Veneault-Fourrey C."/>
            <person name="LaButti K."/>
            <person name="Lindquist E.A."/>
            <person name="Lipzen A."/>
            <person name="Lundell T."/>
            <person name="Morin E."/>
            <person name="Murat C."/>
            <person name="Riley R."/>
            <person name="Ohm R."/>
            <person name="Sun H."/>
            <person name="Tunlid A."/>
            <person name="Henrissat B."/>
            <person name="Grigoriev I.V."/>
            <person name="Hibbett D.S."/>
            <person name="Martin F."/>
        </authorList>
    </citation>
    <scope>NUCLEOTIDE SEQUENCE [LARGE SCALE GENOMIC DNA]</scope>
    <source>
        <strain evidence="2">441</strain>
    </source>
</reference>
<dbReference type="AlphaFoldDB" id="A0A0C9Z479"/>
<dbReference type="HOGENOM" id="CLU_1636078_0_0_1"/>
<evidence type="ECO:0000313" key="2">
    <source>
        <dbReference type="Proteomes" id="UP000054018"/>
    </source>
</evidence>
<gene>
    <name evidence="1" type="ORF">PISMIDRAFT_10671</name>
</gene>
<protein>
    <submittedName>
        <fullName evidence="1">Uncharacterized protein</fullName>
    </submittedName>
</protein>